<dbReference type="GeneID" id="75051333"/>
<evidence type="ECO:0008006" key="3">
    <source>
        <dbReference type="Google" id="ProtNLM"/>
    </source>
</evidence>
<dbReference type="EMBL" id="CYZU01000002">
    <property type="protein sequence ID" value="CUN70675.1"/>
    <property type="molecule type" value="Genomic_DNA"/>
</dbReference>
<evidence type="ECO:0000313" key="1">
    <source>
        <dbReference type="EMBL" id="CUN70675.1"/>
    </source>
</evidence>
<proteinExistence type="predicted"/>
<accession>A0A173Z652</accession>
<reference evidence="1 2" key="1">
    <citation type="submission" date="2015-09" db="EMBL/GenBank/DDBJ databases">
        <authorList>
            <consortium name="Pathogen Informatics"/>
        </authorList>
    </citation>
    <scope>NUCLEOTIDE SEQUENCE [LARGE SCALE GENOMIC DNA]</scope>
    <source>
        <strain evidence="1 2">2789STDY5834876</strain>
    </source>
</reference>
<gene>
    <name evidence="1" type="ORF">ERS852491_00285</name>
</gene>
<protein>
    <recommendedName>
        <fullName evidence="3">Head-tail adaptor</fullName>
    </recommendedName>
</protein>
<dbReference type="STRING" id="39482.ERS852491_00285"/>
<dbReference type="RefSeq" id="WP_018595909.1">
    <property type="nucleotide sequence ID" value="NZ_CYZU01000002.1"/>
</dbReference>
<name>A0A173Z652_9FIRM</name>
<evidence type="ECO:0000313" key="2">
    <source>
        <dbReference type="Proteomes" id="UP000095544"/>
    </source>
</evidence>
<dbReference type="OrthoDB" id="1976732at2"/>
<sequence length="116" mass="13090">MRTFMYLRPGNLYKDFIVEENIAGVNASGRPKTSYVGDGTKMVRGVLAEADNKQKMRWEQLQHPISHTIVQSGRPNAKAEDKLILGERIFLVQGVDEAGSLGICTIYYVEERMDVK</sequence>
<dbReference type="AlphaFoldDB" id="A0A173Z652"/>
<organism evidence="1 2">
    <name type="scientific">Faecalicatena contorta</name>
    <dbReference type="NCBI Taxonomy" id="39482"/>
    <lineage>
        <taxon>Bacteria</taxon>
        <taxon>Bacillati</taxon>
        <taxon>Bacillota</taxon>
        <taxon>Clostridia</taxon>
        <taxon>Lachnospirales</taxon>
        <taxon>Lachnospiraceae</taxon>
        <taxon>Faecalicatena</taxon>
    </lineage>
</organism>
<dbReference type="Proteomes" id="UP000095544">
    <property type="component" value="Unassembled WGS sequence"/>
</dbReference>